<sequence>MLVWKAIQSLHRIIARTQQQLAREEAAAHGGSAANLPPADKSLQALIHKGGYDSDEDADLMLHNDDDYAHVLHDLKGGDDLDDEEDKDYYSRIDSIDEVAVFLQAMHGIKDSQPATFEALGLANNQEFFHSCEPS</sequence>
<dbReference type="Proteomes" id="UP000275652">
    <property type="component" value="Unassembled WGS sequence"/>
</dbReference>
<accession>A0A9X8EAA6</accession>
<name>A0A9X8EAA6_APHAT</name>
<dbReference type="AlphaFoldDB" id="A0A9X8EAA6"/>
<evidence type="ECO:0000313" key="1">
    <source>
        <dbReference type="EMBL" id="RLO11899.1"/>
    </source>
</evidence>
<dbReference type="EMBL" id="QUTI01014838">
    <property type="protein sequence ID" value="RLO11899.1"/>
    <property type="molecule type" value="Genomic_DNA"/>
</dbReference>
<organism evidence="1 2">
    <name type="scientific">Aphanomyces astaci</name>
    <name type="common">Crayfish plague agent</name>
    <dbReference type="NCBI Taxonomy" id="112090"/>
    <lineage>
        <taxon>Eukaryota</taxon>
        <taxon>Sar</taxon>
        <taxon>Stramenopiles</taxon>
        <taxon>Oomycota</taxon>
        <taxon>Saprolegniomycetes</taxon>
        <taxon>Saprolegniales</taxon>
        <taxon>Verrucalvaceae</taxon>
        <taxon>Aphanomyces</taxon>
    </lineage>
</organism>
<evidence type="ECO:0000313" key="2">
    <source>
        <dbReference type="Proteomes" id="UP000275652"/>
    </source>
</evidence>
<gene>
    <name evidence="1" type="ORF">DYB28_006723</name>
</gene>
<reference evidence="1 2" key="1">
    <citation type="journal article" date="2018" name="J. Invertebr. Pathol.">
        <title>New genotyping method for the causative agent of crayfish plague (Aphanomyces astaci) based on whole genome data.</title>
        <authorList>
            <person name="Minardi D."/>
            <person name="Studholme D.J."/>
            <person name="van der Giezen M."/>
            <person name="Pretto T."/>
            <person name="Oidtmann B."/>
        </authorList>
    </citation>
    <scope>NUCLEOTIDE SEQUENCE [LARGE SCALE GENOMIC DNA]</scope>
    <source>
        <strain evidence="1 2">KB13</strain>
    </source>
</reference>
<protein>
    <submittedName>
        <fullName evidence="1">Uncharacterized protein</fullName>
    </submittedName>
</protein>
<proteinExistence type="predicted"/>
<comment type="caution">
    <text evidence="1">The sequence shown here is derived from an EMBL/GenBank/DDBJ whole genome shotgun (WGS) entry which is preliminary data.</text>
</comment>